<protein>
    <recommendedName>
        <fullName evidence="1">SET domain-containing protein</fullName>
    </recommendedName>
</protein>
<dbReference type="SUPFAM" id="SSF82199">
    <property type="entry name" value="SET domain"/>
    <property type="match status" value="1"/>
</dbReference>
<dbReference type="InterPro" id="IPR046341">
    <property type="entry name" value="SET_dom_sf"/>
</dbReference>
<dbReference type="EMBL" id="MFAE01000001">
    <property type="protein sequence ID" value="OGD67768.1"/>
    <property type="molecule type" value="Genomic_DNA"/>
</dbReference>
<sequence>MQKPERYINHSCDSNTVPKNNCDVAIRKIEKGEEITSDYSKIESLDDFKCKCESKNCKLNLKCF</sequence>
<dbReference type="Pfam" id="PF00856">
    <property type="entry name" value="SET"/>
    <property type="match status" value="1"/>
</dbReference>
<evidence type="ECO:0000313" key="2">
    <source>
        <dbReference type="EMBL" id="OGD67768.1"/>
    </source>
</evidence>
<evidence type="ECO:0000259" key="1">
    <source>
        <dbReference type="Pfam" id="PF00856"/>
    </source>
</evidence>
<dbReference type="Gene3D" id="2.170.270.10">
    <property type="entry name" value="SET domain"/>
    <property type="match status" value="1"/>
</dbReference>
<gene>
    <name evidence="2" type="ORF">A2442_01810</name>
</gene>
<comment type="caution">
    <text evidence="2">The sequence shown here is derived from an EMBL/GenBank/DDBJ whole genome shotgun (WGS) entry which is preliminary data.</text>
</comment>
<name>A0A1F5EK41_9BACT</name>
<dbReference type="STRING" id="1797582.A2442_01810"/>
<dbReference type="AlphaFoldDB" id="A0A1F5EK41"/>
<dbReference type="InterPro" id="IPR001214">
    <property type="entry name" value="SET_dom"/>
</dbReference>
<accession>A0A1F5EK41</accession>
<feature type="domain" description="SET" evidence="1">
    <location>
        <begin position="4"/>
        <end position="39"/>
    </location>
</feature>
<dbReference type="Proteomes" id="UP000179003">
    <property type="component" value="Unassembled WGS sequence"/>
</dbReference>
<reference evidence="2 3" key="1">
    <citation type="journal article" date="2016" name="Nat. Commun.">
        <title>Thousands of microbial genomes shed light on interconnected biogeochemical processes in an aquifer system.</title>
        <authorList>
            <person name="Anantharaman K."/>
            <person name="Brown C.T."/>
            <person name="Hug L.A."/>
            <person name="Sharon I."/>
            <person name="Castelle C.J."/>
            <person name="Probst A.J."/>
            <person name="Thomas B.C."/>
            <person name="Singh A."/>
            <person name="Wilkins M.J."/>
            <person name="Karaoz U."/>
            <person name="Brodie E.L."/>
            <person name="Williams K.H."/>
            <person name="Hubbard S.S."/>
            <person name="Banfield J.F."/>
        </authorList>
    </citation>
    <scope>NUCLEOTIDE SEQUENCE [LARGE SCALE GENOMIC DNA]</scope>
</reference>
<proteinExistence type="predicted"/>
<evidence type="ECO:0000313" key="3">
    <source>
        <dbReference type="Proteomes" id="UP000179003"/>
    </source>
</evidence>
<organism evidence="2 3">
    <name type="scientific">Candidatus Campbellbacteria bacterium RIFOXYC2_FULL_35_25</name>
    <dbReference type="NCBI Taxonomy" id="1797582"/>
    <lineage>
        <taxon>Bacteria</taxon>
        <taxon>Candidatus Campbelliibacteriota</taxon>
    </lineage>
</organism>